<dbReference type="Proteomes" id="UP000659124">
    <property type="component" value="Unassembled WGS sequence"/>
</dbReference>
<evidence type="ECO:0000256" key="1">
    <source>
        <dbReference type="ARBA" id="ARBA00001946"/>
    </source>
</evidence>
<comment type="caution">
    <text evidence="7">The sequence shown here is derived from an EMBL/GenBank/DDBJ whole genome shotgun (WGS) entry which is preliminary data.</text>
</comment>
<dbReference type="SFLD" id="SFLDS00005">
    <property type="entry name" value="Isoprenoid_Synthase_Type_I"/>
    <property type="match status" value="1"/>
</dbReference>
<comment type="cofactor">
    <cofactor evidence="1">
        <name>Mg(2+)</name>
        <dbReference type="ChEBI" id="CHEBI:18420"/>
    </cofactor>
</comment>
<evidence type="ECO:0000256" key="4">
    <source>
        <dbReference type="ARBA" id="ARBA00022723"/>
    </source>
</evidence>
<keyword evidence="4" id="KW-0479">Metal-binding</keyword>
<protein>
    <submittedName>
        <fullName evidence="7">Polyprenyl synthetase family protein</fullName>
    </submittedName>
</protein>
<keyword evidence="8" id="KW-1185">Reference proteome</keyword>
<comment type="similarity">
    <text evidence="2 6">Belongs to the FPP/GGPP synthase family.</text>
</comment>
<dbReference type="PANTHER" id="PTHR12001:SF69">
    <property type="entry name" value="ALL TRANS-POLYPRENYL-DIPHOSPHATE SYNTHASE PDSS1"/>
    <property type="match status" value="1"/>
</dbReference>
<dbReference type="RefSeq" id="WP_188087142.1">
    <property type="nucleotide sequence ID" value="NZ_JACVFC010000001.1"/>
</dbReference>
<accession>A0ABR7TKK5</accession>
<dbReference type="InterPro" id="IPR008949">
    <property type="entry name" value="Isoprenoid_synthase_dom_sf"/>
</dbReference>
<evidence type="ECO:0000313" key="8">
    <source>
        <dbReference type="Proteomes" id="UP000659124"/>
    </source>
</evidence>
<reference evidence="7 8" key="1">
    <citation type="submission" date="2020-09" db="EMBL/GenBank/DDBJ databases">
        <title>Genome sequences of type strains of Chitinophaga qingshengii and Chitinophaga varians.</title>
        <authorList>
            <person name="Kittiwongwattana C."/>
        </authorList>
    </citation>
    <scope>NUCLEOTIDE SEQUENCE [LARGE SCALE GENOMIC DNA]</scope>
    <source>
        <strain evidence="7 8">JCM 30026</strain>
    </source>
</reference>
<dbReference type="InterPro" id="IPR000092">
    <property type="entry name" value="Polyprenyl_synt"/>
</dbReference>
<dbReference type="CDD" id="cd00685">
    <property type="entry name" value="Trans_IPPS_HT"/>
    <property type="match status" value="1"/>
</dbReference>
<dbReference type="PROSITE" id="PS00444">
    <property type="entry name" value="POLYPRENYL_SYNTHASE_2"/>
    <property type="match status" value="1"/>
</dbReference>
<evidence type="ECO:0000256" key="6">
    <source>
        <dbReference type="RuleBase" id="RU004466"/>
    </source>
</evidence>
<evidence type="ECO:0000256" key="5">
    <source>
        <dbReference type="ARBA" id="ARBA00022842"/>
    </source>
</evidence>
<sequence>MQLAKDVIAADMIVTGKYLEEALQSPVGMVDRITRYLGSTRGKQLRPVFSLLCARLGGALNSVSYRAAAMVEILHTASLVHDDIVDNSAKRRNAWSINALWKSRAAVFTGDYLFIKAVQLPLLNGDYKTLQIFSQAIEQTISGELVQLGKTQKLNFSETTYYDIIRQKTATLLRAACEAGAASTFSDEQLVTNMGLFGEYVGMAFQIKDDLFDYGSSDVGKPLGNDIQEKKMTLPLIYTLNHCDAATRKQLLKIIKAGEVTEGAMDFIRTTVEEAGGFQYAIEKMLLYRQQALDILNTFPDSPVRAALEALVEYTTERKY</sequence>
<dbReference type="SUPFAM" id="SSF48576">
    <property type="entry name" value="Terpenoid synthases"/>
    <property type="match status" value="1"/>
</dbReference>
<proteinExistence type="inferred from homology"/>
<evidence type="ECO:0000256" key="3">
    <source>
        <dbReference type="ARBA" id="ARBA00022679"/>
    </source>
</evidence>
<dbReference type="Pfam" id="PF00348">
    <property type="entry name" value="polyprenyl_synt"/>
    <property type="match status" value="1"/>
</dbReference>
<dbReference type="Gene3D" id="1.10.600.10">
    <property type="entry name" value="Farnesyl Diphosphate Synthase"/>
    <property type="match status" value="1"/>
</dbReference>
<keyword evidence="3 6" id="KW-0808">Transferase</keyword>
<dbReference type="PANTHER" id="PTHR12001">
    <property type="entry name" value="GERANYLGERANYL PYROPHOSPHATE SYNTHASE"/>
    <property type="match status" value="1"/>
</dbReference>
<dbReference type="InterPro" id="IPR033749">
    <property type="entry name" value="Polyprenyl_synt_CS"/>
</dbReference>
<organism evidence="7 8">
    <name type="scientific">Chitinophaga qingshengii</name>
    <dbReference type="NCBI Taxonomy" id="1569794"/>
    <lineage>
        <taxon>Bacteria</taxon>
        <taxon>Pseudomonadati</taxon>
        <taxon>Bacteroidota</taxon>
        <taxon>Chitinophagia</taxon>
        <taxon>Chitinophagales</taxon>
        <taxon>Chitinophagaceae</taxon>
        <taxon>Chitinophaga</taxon>
    </lineage>
</organism>
<gene>
    <name evidence="7" type="ORF">ICL07_06685</name>
</gene>
<evidence type="ECO:0000313" key="7">
    <source>
        <dbReference type="EMBL" id="MBC9930056.1"/>
    </source>
</evidence>
<evidence type="ECO:0000256" key="2">
    <source>
        <dbReference type="ARBA" id="ARBA00006706"/>
    </source>
</evidence>
<dbReference type="EMBL" id="JACVFC010000001">
    <property type="protein sequence ID" value="MBC9930056.1"/>
    <property type="molecule type" value="Genomic_DNA"/>
</dbReference>
<keyword evidence="5" id="KW-0460">Magnesium</keyword>
<name>A0ABR7TKK5_9BACT</name>